<dbReference type="KEGG" id="sast:CD934_19265"/>
<dbReference type="Proteomes" id="UP000316215">
    <property type="component" value="Chromosome"/>
</dbReference>
<dbReference type="AlphaFoldDB" id="A0A514K119"/>
<gene>
    <name evidence="1" type="ORF">CD934_19265</name>
</gene>
<evidence type="ECO:0000313" key="1">
    <source>
        <dbReference type="EMBL" id="QDI73347.1"/>
    </source>
</evidence>
<dbReference type="EMBL" id="CP022310">
    <property type="protein sequence ID" value="QDI73347.1"/>
    <property type="molecule type" value="Genomic_DNA"/>
</dbReference>
<dbReference type="Pfam" id="PF19730">
    <property type="entry name" value="DUF6221"/>
    <property type="match status" value="1"/>
</dbReference>
<sequence>MRHDFDVMVEFLKARLREDEDAAKALKPSKNENVARLRDRILADVEAKRRLMDWVFAPQRELGEWEHSFAGGLVIKQWMRFRQPVIEQLVAAYADHPDFRPEWKLIEVEPIEDESRTRVSRGCAS</sequence>
<proteinExistence type="predicted"/>
<organism evidence="1 2">
    <name type="scientific">Streptomyces calvus</name>
    <dbReference type="NCBI Taxonomy" id="67282"/>
    <lineage>
        <taxon>Bacteria</taxon>
        <taxon>Bacillati</taxon>
        <taxon>Actinomycetota</taxon>
        <taxon>Actinomycetes</taxon>
        <taxon>Kitasatosporales</taxon>
        <taxon>Streptomycetaceae</taxon>
        <taxon>Streptomyces</taxon>
    </lineage>
</organism>
<name>A0A514K119_9ACTN</name>
<dbReference type="InterPro" id="IPR046193">
    <property type="entry name" value="DUF6221"/>
</dbReference>
<dbReference type="RefSeq" id="WP_142232667.1">
    <property type="nucleotide sequence ID" value="NZ_CP022310.1"/>
</dbReference>
<protein>
    <submittedName>
        <fullName evidence="1">Uncharacterized protein</fullName>
    </submittedName>
</protein>
<accession>A0A514K119</accession>
<evidence type="ECO:0000313" key="2">
    <source>
        <dbReference type="Proteomes" id="UP000316215"/>
    </source>
</evidence>
<reference evidence="1 2" key="1">
    <citation type="submission" date="2017-07" db="EMBL/GenBank/DDBJ databases">
        <title>The Complete Genome of Streptomyces asterosporus-ZSY.</title>
        <authorList>
            <person name="Zhang S."/>
        </authorList>
    </citation>
    <scope>NUCLEOTIDE SEQUENCE [LARGE SCALE GENOMIC DNA]</scope>
    <source>
        <strain evidence="1 2">DSM 41452</strain>
    </source>
</reference>
<keyword evidence="2" id="KW-1185">Reference proteome</keyword>